<dbReference type="Pfam" id="PF14297">
    <property type="entry name" value="Lin1244_N"/>
    <property type="match status" value="1"/>
</dbReference>
<feature type="domain" description="Lin1244/Lin1753-like N-terminal" evidence="2">
    <location>
        <begin position="8"/>
        <end position="92"/>
    </location>
</feature>
<evidence type="ECO:0000259" key="2">
    <source>
        <dbReference type="Pfam" id="PF14297"/>
    </source>
</evidence>
<dbReference type="Proteomes" id="UP000271193">
    <property type="component" value="Chromosome"/>
</dbReference>
<accession>A0A3G6T716</accession>
<evidence type="ECO:0000256" key="1">
    <source>
        <dbReference type="SAM" id="MobiDB-lite"/>
    </source>
</evidence>
<organism evidence="3 4">
    <name type="scientific">Chryseobacterium bernardetii</name>
    <dbReference type="NCBI Taxonomy" id="1241978"/>
    <lineage>
        <taxon>Bacteria</taxon>
        <taxon>Pseudomonadati</taxon>
        <taxon>Bacteroidota</taxon>
        <taxon>Flavobacteriia</taxon>
        <taxon>Flavobacteriales</taxon>
        <taxon>Weeksellaceae</taxon>
        <taxon>Chryseobacterium group</taxon>
        <taxon>Chryseobacterium</taxon>
    </lineage>
</organism>
<gene>
    <name evidence="3" type="ORF">EG339_02880</name>
</gene>
<feature type="compositionally biased region" description="Basic and acidic residues" evidence="1">
    <location>
        <begin position="133"/>
        <end position="147"/>
    </location>
</feature>
<dbReference type="RefSeq" id="WP_123868772.1">
    <property type="nucleotide sequence ID" value="NZ_CP033932.1"/>
</dbReference>
<protein>
    <submittedName>
        <fullName evidence="3">DUF4373 domain-containing protein</fullName>
    </submittedName>
</protein>
<dbReference type="AlphaFoldDB" id="A0A3G6T716"/>
<feature type="region of interest" description="Disordered" evidence="1">
    <location>
        <begin position="108"/>
        <end position="157"/>
    </location>
</feature>
<dbReference type="KEGG" id="cben:EG339_02880"/>
<reference evidence="4" key="1">
    <citation type="submission" date="2018-11" db="EMBL/GenBank/DDBJ databases">
        <title>Proposal to divide the Flavobacteriaceae and reorganize its genera based on Amino Acid Identity values calculated from whole genome sequences.</title>
        <authorList>
            <person name="Nicholson A.C."/>
            <person name="Gulvik C.A."/>
            <person name="Whitney A.M."/>
            <person name="Humrighouse B.W."/>
            <person name="Bell M."/>
            <person name="Holmes B."/>
            <person name="Steigerwalt A.G."/>
            <person name="Villarma A."/>
            <person name="Sheth M."/>
            <person name="Batra D."/>
            <person name="Pryor J."/>
            <person name="Bernardet J.-F."/>
            <person name="Hugo C."/>
            <person name="Kampfer P."/>
            <person name="Newman J."/>
            <person name="McQuiston J.R."/>
        </authorList>
    </citation>
    <scope>NUCLEOTIDE SEQUENCE [LARGE SCALE GENOMIC DNA]</scope>
    <source>
        <strain evidence="4">G0229</strain>
    </source>
</reference>
<evidence type="ECO:0000313" key="3">
    <source>
        <dbReference type="EMBL" id="AZB23637.1"/>
    </source>
</evidence>
<evidence type="ECO:0000313" key="4">
    <source>
        <dbReference type="Proteomes" id="UP000271193"/>
    </source>
</evidence>
<feature type="compositionally biased region" description="Basic and acidic residues" evidence="1">
    <location>
        <begin position="108"/>
        <end position="120"/>
    </location>
</feature>
<keyword evidence="4" id="KW-1185">Reference proteome</keyword>
<sequence length="251" mass="29192">MSKKDSYYFSHDSNARNDEKLLAVRMKLGAEGYGIYFMILERLRDERDNMSVKDYNILAFDFRVSSEKVKSVIEDFGLFEFTDDKKSFFSKRMVENMNFKNEKSEKARKSAEIRWNKSEKNANALPTQNEGNALKESKGKESKRKESNTVIDIPFSPSGDSNPVKSFKQFSKQEFYESLKIFVKEFGKDTVRDFFDYWTEPSASGKMRFQLEKTWSAKGRLGTWKRNEPKFGGSNLVNNKIEQNIPGPWAS</sequence>
<name>A0A3G6T716_9FLAO</name>
<dbReference type="InterPro" id="IPR025400">
    <property type="entry name" value="Lin1244/Lin1753-like_N"/>
</dbReference>
<dbReference type="EMBL" id="CP033932">
    <property type="protein sequence ID" value="AZB23637.1"/>
    <property type="molecule type" value="Genomic_DNA"/>
</dbReference>
<proteinExistence type="predicted"/>
<dbReference type="GeneID" id="99063744"/>